<dbReference type="PANTHER" id="PTHR43394:SF1">
    <property type="entry name" value="ATP-BINDING CASSETTE SUB-FAMILY B MEMBER 10, MITOCHONDRIAL"/>
    <property type="match status" value="1"/>
</dbReference>
<dbReference type="CDD" id="cd03254">
    <property type="entry name" value="ABCC_Glucan_exporter_like"/>
    <property type="match status" value="1"/>
</dbReference>
<sequence>MTTSEAQKDRPSHFRGTVIRLLQAMGPDRGRVAAVVLSGALGLGMLIAIPALLGTATDIVVRGIGSGDVDFAAVARVLTVAGTLSAAAWVCMVVQGRLIATVAQRLAYRLRERAATKLSRLPLRYFDTRPRGELLSRATNDIDNVGQTVQHISFRVLASFINFIGALVMMLVISPLLTAVLLVTMPVSVLLTRVIGKRAQPGFDREWAATGRLNGHVEEVYSGHEVITAFGRRDDVARAFAEHNAEVRAAGVKAEFTAGLIAPAMAFLGNINYLLVAVLGALRVTSGALSLGDIQAYLQYVTQVNQPVTTLGFLAGRIQSAVASAERVFDLLDAEEQDPDTTRPAHRERPRGAIEFRDVSFGYAKDQPLIEHLSLSIQPGQMVAIVGPTGAGKSTLVNLLLRFYEPDTGTITLDGVDIATTTREDLRGDIALVPQDTWLFHGTIADNIGYGRAGAMHADIVAAATAVHVDHLIRTLPQGYDTTLDDDGGGLSAGERQLITLARAALVRAPVLVLDEATSSVDTRTEMLVHQAMTALRRGRTSFVIAHRLATIRDADLILVLEAGRIVEQGTHQRLLAARGAYARLYAAQFSESAAA</sequence>
<dbReference type="SMART" id="SM00382">
    <property type="entry name" value="AAA"/>
    <property type="match status" value="1"/>
</dbReference>
<dbReference type="CDD" id="cd18547">
    <property type="entry name" value="ABC_6TM_Tm288_like"/>
    <property type="match status" value="1"/>
</dbReference>
<comment type="caution">
    <text evidence="10">The sequence shown here is derived from an EMBL/GenBank/DDBJ whole genome shotgun (WGS) entry which is preliminary data.</text>
</comment>
<dbReference type="InterPro" id="IPR003593">
    <property type="entry name" value="AAA+_ATPase"/>
</dbReference>
<feature type="domain" description="ABC transmembrane type-1" evidence="9">
    <location>
        <begin position="33"/>
        <end position="320"/>
    </location>
</feature>
<name>A0ABT1I882_9PSEU</name>
<dbReference type="PROSITE" id="PS00211">
    <property type="entry name" value="ABC_TRANSPORTER_1"/>
    <property type="match status" value="1"/>
</dbReference>
<dbReference type="InterPro" id="IPR039421">
    <property type="entry name" value="Type_1_exporter"/>
</dbReference>
<evidence type="ECO:0000256" key="7">
    <source>
        <dbReference type="SAM" id="Phobius"/>
    </source>
</evidence>
<dbReference type="InterPro" id="IPR027417">
    <property type="entry name" value="P-loop_NTPase"/>
</dbReference>
<feature type="transmembrane region" description="Helical" evidence="7">
    <location>
        <begin position="73"/>
        <end position="94"/>
    </location>
</feature>
<evidence type="ECO:0000259" key="8">
    <source>
        <dbReference type="PROSITE" id="PS50893"/>
    </source>
</evidence>
<accession>A0ABT1I882</accession>
<evidence type="ECO:0000256" key="6">
    <source>
        <dbReference type="ARBA" id="ARBA00023136"/>
    </source>
</evidence>
<keyword evidence="4 10" id="KW-0067">ATP-binding</keyword>
<organism evidence="10 11">
    <name type="scientific">Actinokineospora diospyrosa</name>
    <dbReference type="NCBI Taxonomy" id="103728"/>
    <lineage>
        <taxon>Bacteria</taxon>
        <taxon>Bacillati</taxon>
        <taxon>Actinomycetota</taxon>
        <taxon>Actinomycetes</taxon>
        <taxon>Pseudonocardiales</taxon>
        <taxon>Pseudonocardiaceae</taxon>
        <taxon>Actinokineospora</taxon>
    </lineage>
</organism>
<protein>
    <submittedName>
        <fullName evidence="10">ATP-binding cassette, subfamily B</fullName>
    </submittedName>
</protein>
<feature type="transmembrane region" description="Helical" evidence="7">
    <location>
        <begin position="32"/>
        <end position="53"/>
    </location>
</feature>
<evidence type="ECO:0000256" key="4">
    <source>
        <dbReference type="ARBA" id="ARBA00022840"/>
    </source>
</evidence>
<dbReference type="RefSeq" id="WP_253885778.1">
    <property type="nucleotide sequence ID" value="NZ_BAAAVB010000001.1"/>
</dbReference>
<dbReference type="InterPro" id="IPR003439">
    <property type="entry name" value="ABC_transporter-like_ATP-bd"/>
</dbReference>
<evidence type="ECO:0000256" key="3">
    <source>
        <dbReference type="ARBA" id="ARBA00022741"/>
    </source>
</evidence>
<comment type="subcellular location">
    <subcellularLocation>
        <location evidence="1">Cell membrane</location>
        <topology evidence="1">Multi-pass membrane protein</topology>
    </subcellularLocation>
</comment>
<keyword evidence="6 7" id="KW-0472">Membrane</keyword>
<keyword evidence="2 7" id="KW-0812">Transmembrane</keyword>
<dbReference type="InterPro" id="IPR036640">
    <property type="entry name" value="ABC1_TM_sf"/>
</dbReference>
<dbReference type="GO" id="GO:0005524">
    <property type="term" value="F:ATP binding"/>
    <property type="evidence" value="ECO:0007669"/>
    <property type="project" value="UniProtKB-KW"/>
</dbReference>
<keyword evidence="5 7" id="KW-1133">Transmembrane helix</keyword>
<gene>
    <name evidence="10" type="ORF">LV75_001327</name>
</gene>
<dbReference type="SUPFAM" id="SSF90123">
    <property type="entry name" value="ABC transporter transmembrane region"/>
    <property type="match status" value="1"/>
</dbReference>
<dbReference type="PROSITE" id="PS50929">
    <property type="entry name" value="ABC_TM1F"/>
    <property type="match status" value="1"/>
</dbReference>
<evidence type="ECO:0000313" key="10">
    <source>
        <dbReference type="EMBL" id="MCP2268840.1"/>
    </source>
</evidence>
<reference evidence="10 11" key="1">
    <citation type="submission" date="2022-06" db="EMBL/GenBank/DDBJ databases">
        <title>Genomic Encyclopedia of Archaeal and Bacterial Type Strains, Phase II (KMG-II): from individual species to whole genera.</title>
        <authorList>
            <person name="Goeker M."/>
        </authorList>
    </citation>
    <scope>NUCLEOTIDE SEQUENCE [LARGE SCALE GENOMIC DNA]</scope>
    <source>
        <strain evidence="10 11">DSM 44255</strain>
    </source>
</reference>
<evidence type="ECO:0000256" key="1">
    <source>
        <dbReference type="ARBA" id="ARBA00004651"/>
    </source>
</evidence>
<dbReference type="PANTHER" id="PTHR43394">
    <property type="entry name" value="ATP-DEPENDENT PERMEASE MDL1, MITOCHONDRIAL"/>
    <property type="match status" value="1"/>
</dbReference>
<dbReference type="InterPro" id="IPR017871">
    <property type="entry name" value="ABC_transporter-like_CS"/>
</dbReference>
<keyword evidence="11" id="KW-1185">Reference proteome</keyword>
<evidence type="ECO:0000313" key="11">
    <source>
        <dbReference type="Proteomes" id="UP001205185"/>
    </source>
</evidence>
<keyword evidence="3" id="KW-0547">Nucleotide-binding</keyword>
<evidence type="ECO:0000256" key="2">
    <source>
        <dbReference type="ARBA" id="ARBA00022692"/>
    </source>
</evidence>
<proteinExistence type="predicted"/>
<dbReference type="Proteomes" id="UP001205185">
    <property type="component" value="Unassembled WGS sequence"/>
</dbReference>
<dbReference type="SUPFAM" id="SSF52540">
    <property type="entry name" value="P-loop containing nucleoside triphosphate hydrolases"/>
    <property type="match status" value="1"/>
</dbReference>
<feature type="domain" description="ABC transporter" evidence="8">
    <location>
        <begin position="354"/>
        <end position="588"/>
    </location>
</feature>
<evidence type="ECO:0000259" key="9">
    <source>
        <dbReference type="PROSITE" id="PS50929"/>
    </source>
</evidence>
<dbReference type="Pfam" id="PF00005">
    <property type="entry name" value="ABC_tran"/>
    <property type="match status" value="1"/>
</dbReference>
<dbReference type="InterPro" id="IPR011527">
    <property type="entry name" value="ABC1_TM_dom"/>
</dbReference>
<dbReference type="Gene3D" id="1.20.1560.10">
    <property type="entry name" value="ABC transporter type 1, transmembrane domain"/>
    <property type="match status" value="1"/>
</dbReference>
<dbReference type="EMBL" id="JAMTCO010000003">
    <property type="protein sequence ID" value="MCP2268840.1"/>
    <property type="molecule type" value="Genomic_DNA"/>
</dbReference>
<dbReference type="Gene3D" id="3.40.50.300">
    <property type="entry name" value="P-loop containing nucleotide triphosphate hydrolases"/>
    <property type="match status" value="1"/>
</dbReference>
<dbReference type="PROSITE" id="PS50893">
    <property type="entry name" value="ABC_TRANSPORTER_2"/>
    <property type="match status" value="1"/>
</dbReference>
<dbReference type="Pfam" id="PF00664">
    <property type="entry name" value="ABC_membrane"/>
    <property type="match status" value="1"/>
</dbReference>
<feature type="transmembrane region" description="Helical" evidence="7">
    <location>
        <begin position="160"/>
        <end position="183"/>
    </location>
</feature>
<evidence type="ECO:0000256" key="5">
    <source>
        <dbReference type="ARBA" id="ARBA00022989"/>
    </source>
</evidence>